<organism evidence="1 2">
    <name type="scientific">Eumeta variegata</name>
    <name type="common">Bagworm moth</name>
    <name type="synonym">Eumeta japonica</name>
    <dbReference type="NCBI Taxonomy" id="151549"/>
    <lineage>
        <taxon>Eukaryota</taxon>
        <taxon>Metazoa</taxon>
        <taxon>Ecdysozoa</taxon>
        <taxon>Arthropoda</taxon>
        <taxon>Hexapoda</taxon>
        <taxon>Insecta</taxon>
        <taxon>Pterygota</taxon>
        <taxon>Neoptera</taxon>
        <taxon>Endopterygota</taxon>
        <taxon>Lepidoptera</taxon>
        <taxon>Glossata</taxon>
        <taxon>Ditrysia</taxon>
        <taxon>Tineoidea</taxon>
        <taxon>Psychidae</taxon>
        <taxon>Oiketicinae</taxon>
        <taxon>Eumeta</taxon>
    </lineage>
</organism>
<gene>
    <name evidence="1" type="ORF">EVAR_19007_1</name>
</gene>
<keyword evidence="2" id="KW-1185">Reference proteome</keyword>
<name>A0A4C1V806_EUMVA</name>
<accession>A0A4C1V806</accession>
<evidence type="ECO:0000313" key="1">
    <source>
        <dbReference type="EMBL" id="GBP34616.1"/>
    </source>
</evidence>
<dbReference type="Proteomes" id="UP000299102">
    <property type="component" value="Unassembled WGS sequence"/>
</dbReference>
<dbReference type="AlphaFoldDB" id="A0A4C1V806"/>
<evidence type="ECO:0000313" key="2">
    <source>
        <dbReference type="Proteomes" id="UP000299102"/>
    </source>
</evidence>
<proteinExistence type="predicted"/>
<reference evidence="1 2" key="1">
    <citation type="journal article" date="2019" name="Commun. Biol.">
        <title>The bagworm genome reveals a unique fibroin gene that provides high tensile strength.</title>
        <authorList>
            <person name="Kono N."/>
            <person name="Nakamura H."/>
            <person name="Ohtoshi R."/>
            <person name="Tomita M."/>
            <person name="Numata K."/>
            <person name="Arakawa K."/>
        </authorList>
    </citation>
    <scope>NUCLEOTIDE SEQUENCE [LARGE SCALE GENOMIC DNA]</scope>
</reference>
<dbReference type="EMBL" id="BGZK01000291">
    <property type="protein sequence ID" value="GBP34616.1"/>
    <property type="molecule type" value="Genomic_DNA"/>
</dbReference>
<protein>
    <submittedName>
        <fullName evidence="1">Uncharacterized protein</fullName>
    </submittedName>
</protein>
<comment type="caution">
    <text evidence="1">The sequence shown here is derived from an EMBL/GenBank/DDBJ whole genome shotgun (WGS) entry which is preliminary data.</text>
</comment>
<sequence>MRTLLWIAKRTYRNRSTRTGEGAPEAGHVAPSFRDARLKADIRRKVSVFSPLPARAAERETGPLCC</sequence>